<evidence type="ECO:0000256" key="1">
    <source>
        <dbReference type="ARBA" id="ARBA00004651"/>
    </source>
</evidence>
<comment type="subcellular location">
    <subcellularLocation>
        <location evidence="1">Cell membrane</location>
        <topology evidence="1">Multi-pass membrane protein</topology>
    </subcellularLocation>
</comment>
<keyword evidence="5 6" id="KW-0472">Membrane</keyword>
<evidence type="ECO:0008006" key="9">
    <source>
        <dbReference type="Google" id="ProtNLM"/>
    </source>
</evidence>
<dbReference type="PANTHER" id="PTHR30250">
    <property type="entry name" value="PST FAMILY PREDICTED COLANIC ACID TRANSPORTER"/>
    <property type="match status" value="1"/>
</dbReference>
<dbReference type="GO" id="GO:0005886">
    <property type="term" value="C:plasma membrane"/>
    <property type="evidence" value="ECO:0007669"/>
    <property type="project" value="UniProtKB-SubCell"/>
</dbReference>
<dbReference type="InterPro" id="IPR002797">
    <property type="entry name" value="Polysacc_synth"/>
</dbReference>
<feature type="transmembrane region" description="Helical" evidence="6">
    <location>
        <begin position="338"/>
        <end position="358"/>
    </location>
</feature>
<reference evidence="7 8" key="1">
    <citation type="submission" date="2018-08" db="EMBL/GenBank/DDBJ databases">
        <title>A genome reference for cultivated species of the human gut microbiota.</title>
        <authorList>
            <person name="Zou Y."/>
            <person name="Xue W."/>
            <person name="Luo G."/>
        </authorList>
    </citation>
    <scope>NUCLEOTIDE SEQUENCE [LARGE SCALE GENOMIC DNA]</scope>
    <source>
        <strain evidence="7 8">AM34-25</strain>
    </source>
</reference>
<feature type="transmembrane region" description="Helical" evidence="6">
    <location>
        <begin position="294"/>
        <end position="318"/>
    </location>
</feature>
<feature type="transmembrane region" description="Helical" evidence="6">
    <location>
        <begin position="21"/>
        <end position="40"/>
    </location>
</feature>
<sequence>MFNLMNQYIKRFRAYIQNASWYMGASLFVAFIGIVLNPLYASNLSHADYAIIGYYSSFNLFLYPILHFCLFSYYSRQYYFTPEEKRERLGDTVLLASMLLGLGSLILFTCFFYVFHQVSHVEFDFYPYAVLTFVEVYVLNISTFYKTKLKIRRKARPFAVFSIVACLITTILTLLLVVYYKYGAVGKLWAALIASSIVAVYSIAHSLNKWEIDRQILKKGLKFTWPLVLGSFLWYFISGIDKSFLEKIHDVHTYGLYCVGLSIASYMSIFFNTISSTFLPDLYQSIAEKRHKKLFGICFMIVGSTAIFNFLFIIFAPLLIDLLTAGRYADAYPFARIFAVYNILFAVFSIIENIVIGYGFTKQTLYVKVLGAGLAVGIYYLMIKFWSFSGGAWGQCVVMISLSFLLMLSFFYKIRASRNINL</sequence>
<keyword evidence="3 6" id="KW-0812">Transmembrane</keyword>
<dbReference type="InterPro" id="IPR050833">
    <property type="entry name" value="Poly_Biosynth_Transport"/>
</dbReference>
<evidence type="ECO:0000313" key="7">
    <source>
        <dbReference type="EMBL" id="RHC74839.1"/>
    </source>
</evidence>
<protein>
    <recommendedName>
        <fullName evidence="9">Polysaccharide biosynthesis protein</fullName>
    </recommendedName>
</protein>
<proteinExistence type="predicted"/>
<dbReference type="Proteomes" id="UP000284514">
    <property type="component" value="Unassembled WGS sequence"/>
</dbReference>
<dbReference type="EMBL" id="QSIF01000007">
    <property type="protein sequence ID" value="RHC74839.1"/>
    <property type="molecule type" value="Genomic_DNA"/>
</dbReference>
<feature type="transmembrane region" description="Helical" evidence="6">
    <location>
        <begin position="188"/>
        <end position="208"/>
    </location>
</feature>
<organism evidence="7 8">
    <name type="scientific">Bacteroides uniformis</name>
    <dbReference type="NCBI Taxonomy" id="820"/>
    <lineage>
        <taxon>Bacteria</taxon>
        <taxon>Pseudomonadati</taxon>
        <taxon>Bacteroidota</taxon>
        <taxon>Bacteroidia</taxon>
        <taxon>Bacteroidales</taxon>
        <taxon>Bacteroidaceae</taxon>
        <taxon>Bacteroides</taxon>
    </lineage>
</organism>
<dbReference type="Pfam" id="PF01943">
    <property type="entry name" value="Polysacc_synt"/>
    <property type="match status" value="1"/>
</dbReference>
<feature type="transmembrane region" description="Helical" evidence="6">
    <location>
        <begin position="392"/>
        <end position="412"/>
    </location>
</feature>
<keyword evidence="2" id="KW-1003">Cell membrane</keyword>
<evidence type="ECO:0000256" key="5">
    <source>
        <dbReference type="ARBA" id="ARBA00023136"/>
    </source>
</evidence>
<name>A0A414BJ13_BACUN</name>
<feature type="transmembrane region" description="Helical" evidence="6">
    <location>
        <begin position="365"/>
        <end position="386"/>
    </location>
</feature>
<dbReference type="PANTHER" id="PTHR30250:SF11">
    <property type="entry name" value="O-ANTIGEN TRANSPORTER-RELATED"/>
    <property type="match status" value="1"/>
</dbReference>
<evidence type="ECO:0000313" key="8">
    <source>
        <dbReference type="Proteomes" id="UP000284514"/>
    </source>
</evidence>
<accession>A0A414BJ13</accession>
<evidence type="ECO:0000256" key="4">
    <source>
        <dbReference type="ARBA" id="ARBA00022989"/>
    </source>
</evidence>
<feature type="transmembrane region" description="Helical" evidence="6">
    <location>
        <begin position="126"/>
        <end position="145"/>
    </location>
</feature>
<gene>
    <name evidence="7" type="ORF">DW831_06705</name>
</gene>
<feature type="transmembrane region" description="Helical" evidence="6">
    <location>
        <begin position="157"/>
        <end position="182"/>
    </location>
</feature>
<feature type="transmembrane region" description="Helical" evidence="6">
    <location>
        <begin position="93"/>
        <end position="114"/>
    </location>
</feature>
<evidence type="ECO:0000256" key="3">
    <source>
        <dbReference type="ARBA" id="ARBA00022692"/>
    </source>
</evidence>
<feature type="transmembrane region" description="Helical" evidence="6">
    <location>
        <begin position="220"/>
        <end position="238"/>
    </location>
</feature>
<comment type="caution">
    <text evidence="7">The sequence shown here is derived from an EMBL/GenBank/DDBJ whole genome shotgun (WGS) entry which is preliminary data.</text>
</comment>
<keyword evidence="4 6" id="KW-1133">Transmembrane helix</keyword>
<evidence type="ECO:0000256" key="6">
    <source>
        <dbReference type="SAM" id="Phobius"/>
    </source>
</evidence>
<feature type="transmembrane region" description="Helical" evidence="6">
    <location>
        <begin position="254"/>
        <end position="274"/>
    </location>
</feature>
<evidence type="ECO:0000256" key="2">
    <source>
        <dbReference type="ARBA" id="ARBA00022475"/>
    </source>
</evidence>
<dbReference type="AlphaFoldDB" id="A0A414BJ13"/>
<feature type="transmembrane region" description="Helical" evidence="6">
    <location>
        <begin position="52"/>
        <end position="73"/>
    </location>
</feature>